<gene>
    <name evidence="3" type="ORF">SAMN04488092_10185</name>
</gene>
<dbReference type="InterPro" id="IPR000551">
    <property type="entry name" value="MerR-type_HTH_dom"/>
</dbReference>
<feature type="domain" description="HTH merR-type" evidence="2">
    <location>
        <begin position="10"/>
        <end position="78"/>
    </location>
</feature>
<accession>A0A1H8YT95</accession>
<feature type="region of interest" description="Disordered" evidence="1">
    <location>
        <begin position="127"/>
        <end position="291"/>
    </location>
</feature>
<dbReference type="Proteomes" id="UP000198634">
    <property type="component" value="Unassembled WGS sequence"/>
</dbReference>
<dbReference type="AlphaFoldDB" id="A0A1H8YT95"/>
<evidence type="ECO:0000256" key="1">
    <source>
        <dbReference type="SAM" id="MobiDB-lite"/>
    </source>
</evidence>
<proteinExistence type="predicted"/>
<feature type="compositionally biased region" description="Low complexity" evidence="1">
    <location>
        <begin position="258"/>
        <end position="280"/>
    </location>
</feature>
<dbReference type="RefSeq" id="WP_090266653.1">
    <property type="nucleotide sequence ID" value="NZ_FOEP01000001.1"/>
</dbReference>
<protein>
    <submittedName>
        <fullName evidence="3">MerR HTH family regulatory protein</fullName>
    </submittedName>
</protein>
<dbReference type="OrthoDB" id="9810140at2"/>
<evidence type="ECO:0000313" key="3">
    <source>
        <dbReference type="EMBL" id="SEP55329.1"/>
    </source>
</evidence>
<dbReference type="CDD" id="cd04765">
    <property type="entry name" value="HTH_MlrA-like_sg2"/>
    <property type="match status" value="1"/>
</dbReference>
<reference evidence="3 4" key="1">
    <citation type="submission" date="2016-10" db="EMBL/GenBank/DDBJ databases">
        <authorList>
            <person name="de Groot N.N."/>
        </authorList>
    </citation>
    <scope>NUCLEOTIDE SEQUENCE [LARGE SCALE GENOMIC DNA]</scope>
    <source>
        <strain evidence="3 4">DSM 22007</strain>
    </source>
</reference>
<dbReference type="SMART" id="SM00422">
    <property type="entry name" value="HTH_MERR"/>
    <property type="match status" value="1"/>
</dbReference>
<dbReference type="PROSITE" id="PS50937">
    <property type="entry name" value="HTH_MERR_2"/>
    <property type="match status" value="1"/>
</dbReference>
<dbReference type="Gene3D" id="1.10.1660.10">
    <property type="match status" value="1"/>
</dbReference>
<evidence type="ECO:0000259" key="2">
    <source>
        <dbReference type="PROSITE" id="PS50937"/>
    </source>
</evidence>
<feature type="compositionally biased region" description="Low complexity" evidence="1">
    <location>
        <begin position="223"/>
        <end position="233"/>
    </location>
</feature>
<organism evidence="3 4">
    <name type="scientific">Thalassovita taeanensis</name>
    <dbReference type="NCBI Taxonomy" id="657014"/>
    <lineage>
        <taxon>Bacteria</taxon>
        <taxon>Pseudomonadati</taxon>
        <taxon>Pseudomonadota</taxon>
        <taxon>Alphaproteobacteria</taxon>
        <taxon>Rhodobacterales</taxon>
        <taxon>Roseobacteraceae</taxon>
        <taxon>Thalassovita</taxon>
    </lineage>
</organism>
<name>A0A1H8YT95_9RHOB</name>
<dbReference type="EMBL" id="FOEP01000001">
    <property type="protein sequence ID" value="SEP55329.1"/>
    <property type="molecule type" value="Genomic_DNA"/>
</dbReference>
<dbReference type="InterPro" id="IPR009061">
    <property type="entry name" value="DNA-bd_dom_put_sf"/>
</dbReference>
<dbReference type="STRING" id="657014.SAMN04488092_10185"/>
<dbReference type="GO" id="GO:0006355">
    <property type="term" value="P:regulation of DNA-templated transcription"/>
    <property type="evidence" value="ECO:0007669"/>
    <property type="project" value="InterPro"/>
</dbReference>
<keyword evidence="4" id="KW-1185">Reference proteome</keyword>
<dbReference type="SUPFAM" id="SSF46955">
    <property type="entry name" value="Putative DNA-binding domain"/>
    <property type="match status" value="1"/>
</dbReference>
<evidence type="ECO:0000313" key="4">
    <source>
        <dbReference type="Proteomes" id="UP000198634"/>
    </source>
</evidence>
<dbReference type="GO" id="GO:0003677">
    <property type="term" value="F:DNA binding"/>
    <property type="evidence" value="ECO:0007669"/>
    <property type="project" value="InterPro"/>
</dbReference>
<dbReference type="Pfam" id="PF13411">
    <property type="entry name" value="MerR_1"/>
    <property type="match status" value="1"/>
</dbReference>
<sequence>MGKSPDAFRTISEVADWLDRPAHVLRFWESKFPQVKPIKRAGGRRYYRPQDMMLLGGIKRLLYDDGMTIKGVQKVLRDQGVQYVSDMSQPLDDLVDGVIEGKSGPAIEVPEQPAPVAQVLNFKRDTSPEPEKAAILPVQSKAGFATPPTDEDEDDGTTVETAQPEPDREGVDTTDEDDATDRDGLLAPASALSDQDQPELFDEPLQQTAPEPTHAEPEPPAPETEMPTEPKAAQELAPAEETSADASADLPEPDLTEAAASPAPDSTAAPISAETPEAAEPVPPAPKPRIIDVPVDANAESRPGILSKILNFDRALTAAEAAEIAPLLERLTQFHQRLQDTHKPG</sequence>